<dbReference type="AlphaFoldDB" id="A0A803QNU4"/>
<dbReference type="Proteomes" id="UP000596661">
    <property type="component" value="Unassembled WGS sequence"/>
</dbReference>
<proteinExistence type="predicted"/>
<feature type="compositionally biased region" description="Basic and acidic residues" evidence="1">
    <location>
        <begin position="199"/>
        <end position="218"/>
    </location>
</feature>
<organism evidence="2 3">
    <name type="scientific">Cannabis sativa</name>
    <name type="common">Hemp</name>
    <name type="synonym">Marijuana</name>
    <dbReference type="NCBI Taxonomy" id="3483"/>
    <lineage>
        <taxon>Eukaryota</taxon>
        <taxon>Viridiplantae</taxon>
        <taxon>Streptophyta</taxon>
        <taxon>Embryophyta</taxon>
        <taxon>Tracheophyta</taxon>
        <taxon>Spermatophyta</taxon>
        <taxon>Magnoliopsida</taxon>
        <taxon>eudicotyledons</taxon>
        <taxon>Gunneridae</taxon>
        <taxon>Pentapetalae</taxon>
        <taxon>rosids</taxon>
        <taxon>fabids</taxon>
        <taxon>Rosales</taxon>
        <taxon>Cannabaceae</taxon>
        <taxon>Cannabis</taxon>
    </lineage>
</organism>
<dbReference type="EMBL" id="UZAU01000801">
    <property type="status" value="NOT_ANNOTATED_CDS"/>
    <property type="molecule type" value="Genomic_DNA"/>
</dbReference>
<keyword evidence="3" id="KW-1185">Reference proteome</keyword>
<evidence type="ECO:0000313" key="2">
    <source>
        <dbReference type="EnsemblPlants" id="cds.evm.model.10.444"/>
    </source>
</evidence>
<feature type="compositionally biased region" description="Polar residues" evidence="1">
    <location>
        <begin position="230"/>
        <end position="242"/>
    </location>
</feature>
<reference evidence="2" key="1">
    <citation type="submission" date="2021-03" db="UniProtKB">
        <authorList>
            <consortium name="EnsemblPlants"/>
        </authorList>
    </citation>
    <scope>IDENTIFICATION</scope>
</reference>
<feature type="region of interest" description="Disordered" evidence="1">
    <location>
        <begin position="191"/>
        <end position="242"/>
    </location>
</feature>
<evidence type="ECO:0000256" key="1">
    <source>
        <dbReference type="SAM" id="MobiDB-lite"/>
    </source>
</evidence>
<sequence>MVFWKRTLRMEEYKMFQDSCGTAYLSLGSLLPKAVMVLERGVSSISLAAPHLPLRTYFTGFCVKDGITPFQLLLVAYKLLVGWFIFYKSRGKSAPTPKEISYFYELKSQPMRDYREYWFLTTGFPMKQVLAFSWDFKILEYVPETELTEELRQRIAFYEPFSKGELESMLPSNEEDLAEGLVFPKSNALLKHSNTAPHPRREDKRPKHSALEHSESERVGSLPARGQHTPILTQPRSNNTDRQLVLVTSNTLTQIQSK</sequence>
<protein>
    <submittedName>
        <fullName evidence="2">Uncharacterized protein</fullName>
    </submittedName>
</protein>
<accession>A0A803QNU4</accession>
<dbReference type="EnsemblPlants" id="evm.model.10.444">
    <property type="protein sequence ID" value="cds.evm.model.10.444"/>
    <property type="gene ID" value="evm.TU.10.444"/>
</dbReference>
<dbReference type="Gramene" id="evm.model.10.444">
    <property type="protein sequence ID" value="cds.evm.model.10.444"/>
    <property type="gene ID" value="evm.TU.10.444"/>
</dbReference>
<name>A0A803QNU4_CANSA</name>
<evidence type="ECO:0000313" key="3">
    <source>
        <dbReference type="Proteomes" id="UP000596661"/>
    </source>
</evidence>